<reference evidence="1 2" key="1">
    <citation type="journal article" date="2014" name="Antonie Van Leeuwenhoek">
        <title>Hyphomonas beringensis sp. nov. and Hyphomonas chukchiensis sp. nov., isolated from surface seawater of the Bering Sea and Chukchi Sea.</title>
        <authorList>
            <person name="Li C."/>
            <person name="Lai Q."/>
            <person name="Li G."/>
            <person name="Dong C."/>
            <person name="Wang J."/>
            <person name="Liao Y."/>
            <person name="Shao Z."/>
        </authorList>
    </citation>
    <scope>NUCLEOTIDE SEQUENCE [LARGE SCALE GENOMIC DNA]</scope>
    <source>
        <strain evidence="1 2">VP2</strain>
    </source>
</reference>
<dbReference type="PATRIC" id="fig|1280952.3.peg.698"/>
<dbReference type="Pfam" id="PF05721">
    <property type="entry name" value="PhyH"/>
    <property type="match status" value="1"/>
</dbReference>
<keyword evidence="1" id="KW-0560">Oxidoreductase</keyword>
<name>A0A059FHX6_9PROT</name>
<dbReference type="GO" id="GO:0016706">
    <property type="term" value="F:2-oxoglutarate-dependent dioxygenase activity"/>
    <property type="evidence" value="ECO:0007669"/>
    <property type="project" value="UniProtKB-ARBA"/>
</dbReference>
<evidence type="ECO:0000313" key="2">
    <source>
        <dbReference type="Proteomes" id="UP000024816"/>
    </source>
</evidence>
<dbReference type="GO" id="GO:0005506">
    <property type="term" value="F:iron ion binding"/>
    <property type="evidence" value="ECO:0007669"/>
    <property type="project" value="UniProtKB-ARBA"/>
</dbReference>
<proteinExistence type="predicted"/>
<comment type="caution">
    <text evidence="1">The sequence shown here is derived from an EMBL/GenBank/DDBJ whole genome shotgun (WGS) entry which is preliminary data.</text>
</comment>
<dbReference type="PANTHER" id="PTHR20883:SF49">
    <property type="entry name" value="PHYTANOYL-COA DIOXYGENASE"/>
    <property type="match status" value="1"/>
</dbReference>
<dbReference type="OrthoDB" id="2560571at2"/>
<keyword evidence="1" id="KW-0223">Dioxygenase</keyword>
<dbReference type="InterPro" id="IPR008775">
    <property type="entry name" value="Phytyl_CoA_dOase-like"/>
</dbReference>
<dbReference type="Proteomes" id="UP000024816">
    <property type="component" value="Unassembled WGS sequence"/>
</dbReference>
<gene>
    <name evidence="1" type="ORF">HJA_03496</name>
</gene>
<protein>
    <submittedName>
        <fullName evidence="1">Phytanoyl-CoA dioxygenase</fullName>
    </submittedName>
</protein>
<dbReference type="PANTHER" id="PTHR20883">
    <property type="entry name" value="PHYTANOYL-COA DIOXYGENASE DOMAIN CONTAINING 1"/>
    <property type="match status" value="1"/>
</dbReference>
<dbReference type="EMBL" id="ARYJ01000002">
    <property type="protein sequence ID" value="KCZ90260.1"/>
    <property type="molecule type" value="Genomic_DNA"/>
</dbReference>
<dbReference type="RefSeq" id="WP_051597313.1">
    <property type="nucleotide sequence ID" value="NZ_ARYJ01000002.1"/>
</dbReference>
<dbReference type="AlphaFoldDB" id="A0A059FHX6"/>
<dbReference type="SUPFAM" id="SSF51197">
    <property type="entry name" value="Clavaminate synthase-like"/>
    <property type="match status" value="1"/>
</dbReference>
<dbReference type="eggNOG" id="COG5285">
    <property type="taxonomic scope" value="Bacteria"/>
</dbReference>
<keyword evidence="2" id="KW-1185">Reference proteome</keyword>
<organism evidence="1 2">
    <name type="scientific">Hyphomonas jannaschiana VP2</name>
    <dbReference type="NCBI Taxonomy" id="1280952"/>
    <lineage>
        <taxon>Bacteria</taxon>
        <taxon>Pseudomonadati</taxon>
        <taxon>Pseudomonadota</taxon>
        <taxon>Alphaproteobacteria</taxon>
        <taxon>Hyphomonadales</taxon>
        <taxon>Hyphomonadaceae</taxon>
        <taxon>Hyphomonas</taxon>
    </lineage>
</organism>
<dbReference type="STRING" id="1280952.HJA_03496"/>
<dbReference type="Gene3D" id="2.60.120.620">
    <property type="entry name" value="q2cbj1_9rhob like domain"/>
    <property type="match status" value="2"/>
</dbReference>
<accession>A0A059FHX6</accession>
<evidence type="ECO:0000313" key="1">
    <source>
        <dbReference type="EMBL" id="KCZ90260.1"/>
    </source>
</evidence>
<sequence length="335" mass="37764">MTQGRSETVSAEDIRTFERDGIVCLRNVLTSEEVDHLRMAVEKQMNQLGKSATGYDFEALARQVWDRSEPVETGAANRFDMQAMKDLVRGDAAARPLMEEDEANSQGLFFYDVAAWKWDSGVRKVAFDSALPGIAAELLGANYLNFWEDTTFVKAPHTRQKTAFHQDLAYFQIEGDQCVIIWIPLDPVSRSNGTMQYVRGSHKRGETYAPNVFISQTPIQSSPEKRCPDIEANPDQYDIISFDVEPGDVLIHHVMTVHGAGGNRSGNWRRAVSFRYCGDEVRYFDRPGAIPQVGLSGRLMKGDRLFSEDYPIVWPKPWPGFCLSEAYGIHQAGRE</sequence>